<dbReference type="PROSITE" id="PS00141">
    <property type="entry name" value="ASP_PROTEASE"/>
    <property type="match status" value="1"/>
</dbReference>
<dbReference type="EMBL" id="VSRR010044572">
    <property type="protein sequence ID" value="MPC76923.1"/>
    <property type="molecule type" value="Genomic_DNA"/>
</dbReference>
<dbReference type="GO" id="GO:0006508">
    <property type="term" value="P:proteolysis"/>
    <property type="evidence" value="ECO:0007669"/>
    <property type="project" value="InterPro"/>
</dbReference>
<proteinExistence type="predicted"/>
<name>A0A5B7I3R8_PORTR</name>
<dbReference type="Proteomes" id="UP000324222">
    <property type="component" value="Unassembled WGS sequence"/>
</dbReference>
<accession>A0A5B7I3R8</accession>
<evidence type="ECO:0000313" key="2">
    <source>
        <dbReference type="Proteomes" id="UP000324222"/>
    </source>
</evidence>
<dbReference type="GO" id="GO:0004190">
    <property type="term" value="F:aspartic-type endopeptidase activity"/>
    <property type="evidence" value="ECO:0007669"/>
    <property type="project" value="InterPro"/>
</dbReference>
<protein>
    <submittedName>
        <fullName evidence="1">Uncharacterized protein</fullName>
    </submittedName>
</protein>
<keyword evidence="2" id="KW-1185">Reference proteome</keyword>
<reference evidence="1 2" key="1">
    <citation type="submission" date="2019-05" db="EMBL/GenBank/DDBJ databases">
        <title>Another draft genome of Portunus trituberculatus and its Hox gene families provides insights of decapod evolution.</title>
        <authorList>
            <person name="Jeong J.-H."/>
            <person name="Song I."/>
            <person name="Kim S."/>
            <person name="Choi T."/>
            <person name="Kim D."/>
            <person name="Ryu S."/>
            <person name="Kim W."/>
        </authorList>
    </citation>
    <scope>NUCLEOTIDE SEQUENCE [LARGE SCALE GENOMIC DNA]</scope>
    <source>
        <tissue evidence="1">Muscle</tissue>
    </source>
</reference>
<evidence type="ECO:0000313" key="1">
    <source>
        <dbReference type="EMBL" id="MPC76923.1"/>
    </source>
</evidence>
<gene>
    <name evidence="1" type="ORF">E2C01_071358</name>
</gene>
<dbReference type="InterPro" id="IPR001969">
    <property type="entry name" value="Aspartic_peptidase_AS"/>
</dbReference>
<comment type="caution">
    <text evidence="1">The sequence shown here is derived from an EMBL/GenBank/DDBJ whole genome shotgun (WGS) entry which is preliminary data.</text>
</comment>
<sequence>MGPHPRPLLVVAGSQAAGKRVRVERGARRSAPVPCRGLQRLECRLSSPPVVQVQGTGDGNLCQLVVDTGAERTFMRADVVKARHIPRAE</sequence>
<organism evidence="1 2">
    <name type="scientific">Portunus trituberculatus</name>
    <name type="common">Swimming crab</name>
    <name type="synonym">Neptunus trituberculatus</name>
    <dbReference type="NCBI Taxonomy" id="210409"/>
    <lineage>
        <taxon>Eukaryota</taxon>
        <taxon>Metazoa</taxon>
        <taxon>Ecdysozoa</taxon>
        <taxon>Arthropoda</taxon>
        <taxon>Crustacea</taxon>
        <taxon>Multicrustacea</taxon>
        <taxon>Malacostraca</taxon>
        <taxon>Eumalacostraca</taxon>
        <taxon>Eucarida</taxon>
        <taxon>Decapoda</taxon>
        <taxon>Pleocyemata</taxon>
        <taxon>Brachyura</taxon>
        <taxon>Eubrachyura</taxon>
        <taxon>Portunoidea</taxon>
        <taxon>Portunidae</taxon>
        <taxon>Portuninae</taxon>
        <taxon>Portunus</taxon>
    </lineage>
</organism>
<dbReference type="AlphaFoldDB" id="A0A5B7I3R8"/>